<gene>
    <name evidence="11" type="ORF">WA026_006745</name>
</gene>
<keyword evidence="3" id="KW-0863">Zinc-finger</keyword>
<evidence type="ECO:0000256" key="9">
    <source>
        <dbReference type="ARBA" id="ARBA00023242"/>
    </source>
</evidence>
<dbReference type="AlphaFoldDB" id="A0AAW1UAY2"/>
<evidence type="ECO:0000256" key="6">
    <source>
        <dbReference type="ARBA" id="ARBA00023125"/>
    </source>
</evidence>
<dbReference type="PROSITE" id="PS00031">
    <property type="entry name" value="NUCLEAR_REC_DBD_1"/>
    <property type="match status" value="1"/>
</dbReference>
<keyword evidence="8" id="KW-0675">Receptor</keyword>
<sequence>MSTIDFVVGRTLPTPVACRVCGDRSYGKHYGVYCCDGCSCFFKRSIRKNMMYSCISGDGRCTIDKSRRNWCPFCRLQKCFSVNMNVKAVQEERGPRKIKHDTKLNSFNIGYGRNPPIFYDYDELQPIHEIASQVLLMSIKQLRNNTDFSLLSRISQNILLSHLWAPFFIFKFSFLSYEATSQIPHFSATFQYIRDLNLDSNDAEIFENIFLCRSDLLKDVHEIHMAKCIVNKNVDVLAMKYSLNHKKFTDIILSIPVLFSHQPTSMCTVLFRPIIGDVPIETIIATI</sequence>
<reference evidence="11 12" key="1">
    <citation type="submission" date="2023-03" db="EMBL/GenBank/DDBJ databases">
        <title>Genome insight into feeding habits of ladybird beetles.</title>
        <authorList>
            <person name="Li H.-S."/>
            <person name="Huang Y.-H."/>
            <person name="Pang H."/>
        </authorList>
    </citation>
    <scope>NUCLEOTIDE SEQUENCE [LARGE SCALE GENOMIC DNA]</scope>
    <source>
        <strain evidence="11">SYSU_2023b</strain>
        <tissue evidence="11">Whole body</tissue>
    </source>
</reference>
<dbReference type="GO" id="GO:0000981">
    <property type="term" value="F:DNA-binding transcription factor activity, RNA polymerase II-specific"/>
    <property type="evidence" value="ECO:0007669"/>
    <property type="project" value="UniProtKB-ARBA"/>
</dbReference>
<keyword evidence="7" id="KW-0804">Transcription</keyword>
<dbReference type="SUPFAM" id="SSF48508">
    <property type="entry name" value="Nuclear receptor ligand-binding domain"/>
    <property type="match status" value="1"/>
</dbReference>
<dbReference type="Gene3D" id="1.10.565.10">
    <property type="entry name" value="Retinoid X Receptor"/>
    <property type="match status" value="1"/>
</dbReference>
<dbReference type="Gene3D" id="3.30.50.10">
    <property type="entry name" value="Erythroid Transcription Factor GATA-1, subunit A"/>
    <property type="match status" value="1"/>
</dbReference>
<dbReference type="PRINTS" id="PR00047">
    <property type="entry name" value="STROIDFINGER"/>
</dbReference>
<evidence type="ECO:0000259" key="10">
    <source>
        <dbReference type="PROSITE" id="PS51030"/>
    </source>
</evidence>
<dbReference type="FunFam" id="3.30.50.10:FF:000006">
    <property type="entry name" value="Nuclear receptor subfamily 5 group A member"/>
    <property type="match status" value="1"/>
</dbReference>
<dbReference type="PANTHER" id="PTHR24083">
    <property type="entry name" value="NUCLEAR HORMONE RECEPTOR"/>
    <property type="match status" value="1"/>
</dbReference>
<dbReference type="GO" id="GO:0035556">
    <property type="term" value="P:intracellular signal transduction"/>
    <property type="evidence" value="ECO:0007669"/>
    <property type="project" value="UniProtKB-ARBA"/>
</dbReference>
<evidence type="ECO:0000256" key="4">
    <source>
        <dbReference type="ARBA" id="ARBA00022833"/>
    </source>
</evidence>
<evidence type="ECO:0000256" key="1">
    <source>
        <dbReference type="ARBA" id="ARBA00004123"/>
    </source>
</evidence>
<dbReference type="GO" id="GO:0043565">
    <property type="term" value="F:sequence-specific DNA binding"/>
    <property type="evidence" value="ECO:0007669"/>
    <property type="project" value="InterPro"/>
</dbReference>
<dbReference type="SMART" id="SM00399">
    <property type="entry name" value="ZnF_C4"/>
    <property type="match status" value="1"/>
</dbReference>
<comment type="caution">
    <text evidence="11">The sequence shown here is derived from an EMBL/GenBank/DDBJ whole genome shotgun (WGS) entry which is preliminary data.</text>
</comment>
<dbReference type="GO" id="GO:0008270">
    <property type="term" value="F:zinc ion binding"/>
    <property type="evidence" value="ECO:0007669"/>
    <property type="project" value="UniProtKB-KW"/>
</dbReference>
<dbReference type="InterPro" id="IPR050274">
    <property type="entry name" value="Nuclear_hormone_rcpt_NR2"/>
</dbReference>
<dbReference type="Pfam" id="PF00105">
    <property type="entry name" value="zf-C4"/>
    <property type="match status" value="1"/>
</dbReference>
<dbReference type="InterPro" id="IPR035500">
    <property type="entry name" value="NHR-like_dom_sf"/>
</dbReference>
<protein>
    <recommendedName>
        <fullName evidence="10">Nuclear receptor domain-containing protein</fullName>
    </recommendedName>
</protein>
<keyword evidence="6" id="KW-0238">DNA-binding</keyword>
<evidence type="ECO:0000256" key="2">
    <source>
        <dbReference type="ARBA" id="ARBA00022723"/>
    </source>
</evidence>
<comment type="subcellular location">
    <subcellularLocation>
        <location evidence="1">Nucleus</location>
    </subcellularLocation>
</comment>
<evidence type="ECO:0000256" key="3">
    <source>
        <dbReference type="ARBA" id="ARBA00022771"/>
    </source>
</evidence>
<dbReference type="GO" id="GO:0005634">
    <property type="term" value="C:nucleus"/>
    <property type="evidence" value="ECO:0007669"/>
    <property type="project" value="UniProtKB-SubCell"/>
</dbReference>
<dbReference type="Proteomes" id="UP001431783">
    <property type="component" value="Unassembled WGS sequence"/>
</dbReference>
<evidence type="ECO:0000256" key="7">
    <source>
        <dbReference type="ARBA" id="ARBA00023163"/>
    </source>
</evidence>
<dbReference type="InterPro" id="IPR001628">
    <property type="entry name" value="Znf_hrmn_rcpt"/>
</dbReference>
<dbReference type="PROSITE" id="PS51030">
    <property type="entry name" value="NUCLEAR_REC_DBD_2"/>
    <property type="match status" value="1"/>
</dbReference>
<evidence type="ECO:0000313" key="12">
    <source>
        <dbReference type="Proteomes" id="UP001431783"/>
    </source>
</evidence>
<dbReference type="InterPro" id="IPR013088">
    <property type="entry name" value="Znf_NHR/GATA"/>
</dbReference>
<keyword evidence="5" id="KW-0805">Transcription regulation</keyword>
<name>A0AAW1UAY2_9CUCU</name>
<evidence type="ECO:0000256" key="8">
    <source>
        <dbReference type="ARBA" id="ARBA00023170"/>
    </source>
</evidence>
<dbReference type="SUPFAM" id="SSF57716">
    <property type="entry name" value="Glucocorticoid receptor-like (DNA-binding domain)"/>
    <property type="match status" value="1"/>
</dbReference>
<keyword evidence="4" id="KW-0862">Zinc</keyword>
<feature type="domain" description="Nuclear receptor" evidence="10">
    <location>
        <begin position="15"/>
        <end position="91"/>
    </location>
</feature>
<dbReference type="EMBL" id="JARQZJ010000062">
    <property type="protein sequence ID" value="KAK9879685.1"/>
    <property type="molecule type" value="Genomic_DNA"/>
</dbReference>
<keyword evidence="9" id="KW-0539">Nucleus</keyword>
<organism evidence="11 12">
    <name type="scientific">Henosepilachna vigintioctopunctata</name>
    <dbReference type="NCBI Taxonomy" id="420089"/>
    <lineage>
        <taxon>Eukaryota</taxon>
        <taxon>Metazoa</taxon>
        <taxon>Ecdysozoa</taxon>
        <taxon>Arthropoda</taxon>
        <taxon>Hexapoda</taxon>
        <taxon>Insecta</taxon>
        <taxon>Pterygota</taxon>
        <taxon>Neoptera</taxon>
        <taxon>Endopterygota</taxon>
        <taxon>Coleoptera</taxon>
        <taxon>Polyphaga</taxon>
        <taxon>Cucujiformia</taxon>
        <taxon>Coccinelloidea</taxon>
        <taxon>Coccinellidae</taxon>
        <taxon>Epilachninae</taxon>
        <taxon>Epilachnini</taxon>
        <taxon>Henosepilachna</taxon>
    </lineage>
</organism>
<proteinExistence type="predicted"/>
<dbReference type="CDD" id="cd06957">
    <property type="entry name" value="NR_DBD_PNR_like_2"/>
    <property type="match status" value="1"/>
</dbReference>
<evidence type="ECO:0000313" key="11">
    <source>
        <dbReference type="EMBL" id="KAK9879685.1"/>
    </source>
</evidence>
<keyword evidence="2" id="KW-0479">Metal-binding</keyword>
<accession>A0AAW1UAY2</accession>
<evidence type="ECO:0000256" key="5">
    <source>
        <dbReference type="ARBA" id="ARBA00023015"/>
    </source>
</evidence>
<keyword evidence="12" id="KW-1185">Reference proteome</keyword>